<feature type="non-terminal residue" evidence="2">
    <location>
        <position position="1"/>
    </location>
</feature>
<evidence type="ECO:0000256" key="1">
    <source>
        <dbReference type="SAM" id="MobiDB-lite"/>
    </source>
</evidence>
<feature type="non-terminal residue" evidence="2">
    <location>
        <position position="47"/>
    </location>
</feature>
<feature type="region of interest" description="Disordered" evidence="1">
    <location>
        <begin position="1"/>
        <end position="47"/>
    </location>
</feature>
<proteinExistence type="predicted"/>
<dbReference type="AlphaFoldDB" id="A0A9N9JQY1"/>
<dbReference type="Proteomes" id="UP000789396">
    <property type="component" value="Unassembled WGS sequence"/>
</dbReference>
<gene>
    <name evidence="2" type="ORF">RFULGI_LOCUS16843</name>
</gene>
<organism evidence="2 3">
    <name type="scientific">Racocetra fulgida</name>
    <dbReference type="NCBI Taxonomy" id="60492"/>
    <lineage>
        <taxon>Eukaryota</taxon>
        <taxon>Fungi</taxon>
        <taxon>Fungi incertae sedis</taxon>
        <taxon>Mucoromycota</taxon>
        <taxon>Glomeromycotina</taxon>
        <taxon>Glomeromycetes</taxon>
        <taxon>Diversisporales</taxon>
        <taxon>Gigasporaceae</taxon>
        <taxon>Racocetra</taxon>
    </lineage>
</organism>
<reference evidence="2" key="1">
    <citation type="submission" date="2021-06" db="EMBL/GenBank/DDBJ databases">
        <authorList>
            <person name="Kallberg Y."/>
            <person name="Tangrot J."/>
            <person name="Rosling A."/>
        </authorList>
    </citation>
    <scope>NUCLEOTIDE SEQUENCE</scope>
    <source>
        <strain evidence="2">IN212</strain>
    </source>
</reference>
<name>A0A9N9JQY1_9GLOM</name>
<comment type="caution">
    <text evidence="2">The sequence shown here is derived from an EMBL/GenBank/DDBJ whole genome shotgun (WGS) entry which is preliminary data.</text>
</comment>
<dbReference type="OrthoDB" id="2426896at2759"/>
<protein>
    <submittedName>
        <fullName evidence="2">7289_t:CDS:1</fullName>
    </submittedName>
</protein>
<keyword evidence="3" id="KW-1185">Reference proteome</keyword>
<evidence type="ECO:0000313" key="2">
    <source>
        <dbReference type="EMBL" id="CAG8792099.1"/>
    </source>
</evidence>
<accession>A0A9N9JQY1</accession>
<evidence type="ECO:0000313" key="3">
    <source>
        <dbReference type="Proteomes" id="UP000789396"/>
    </source>
</evidence>
<feature type="compositionally biased region" description="Polar residues" evidence="1">
    <location>
        <begin position="17"/>
        <end position="35"/>
    </location>
</feature>
<dbReference type="EMBL" id="CAJVPZ010062395">
    <property type="protein sequence ID" value="CAG8792099.1"/>
    <property type="molecule type" value="Genomic_DNA"/>
</dbReference>
<sequence length="47" mass="5467">KSAIEIQESNTKKRQRVSNIETNFHSSNENSQSTQDNRKQCQRCGQK</sequence>